<dbReference type="OMA" id="NTICHAV"/>
<evidence type="ECO:0000256" key="1">
    <source>
        <dbReference type="SAM" id="MobiDB-lite"/>
    </source>
</evidence>
<feature type="compositionally biased region" description="Basic and acidic residues" evidence="1">
    <location>
        <begin position="186"/>
        <end position="197"/>
    </location>
</feature>
<proteinExistence type="predicted"/>
<feature type="compositionally biased region" description="Basic and acidic residues" evidence="1">
    <location>
        <begin position="102"/>
        <end position="117"/>
    </location>
</feature>
<keyword evidence="3" id="KW-1185">Reference proteome</keyword>
<evidence type="ECO:0000313" key="3">
    <source>
        <dbReference type="Proteomes" id="UP000186817"/>
    </source>
</evidence>
<dbReference type="Proteomes" id="UP000186817">
    <property type="component" value="Unassembled WGS sequence"/>
</dbReference>
<gene>
    <name evidence="2" type="ORF">AK812_SmicGene18371</name>
</gene>
<feature type="region of interest" description="Disordered" evidence="1">
    <location>
        <begin position="61"/>
        <end position="467"/>
    </location>
</feature>
<feature type="region of interest" description="Disordered" evidence="1">
    <location>
        <begin position="720"/>
        <end position="739"/>
    </location>
</feature>
<name>A0A1Q9DVG9_SYMMI</name>
<feature type="compositionally biased region" description="Basic and acidic residues" evidence="1">
    <location>
        <begin position="259"/>
        <end position="276"/>
    </location>
</feature>
<feature type="compositionally biased region" description="Basic and acidic residues" evidence="1">
    <location>
        <begin position="81"/>
        <end position="92"/>
    </location>
</feature>
<feature type="compositionally biased region" description="Basic and acidic residues" evidence="1">
    <location>
        <begin position="211"/>
        <end position="222"/>
    </location>
</feature>
<feature type="compositionally biased region" description="Low complexity" evidence="1">
    <location>
        <begin position="297"/>
        <end position="306"/>
    </location>
</feature>
<organism evidence="2 3">
    <name type="scientific">Symbiodinium microadriaticum</name>
    <name type="common">Dinoflagellate</name>
    <name type="synonym">Zooxanthella microadriatica</name>
    <dbReference type="NCBI Taxonomy" id="2951"/>
    <lineage>
        <taxon>Eukaryota</taxon>
        <taxon>Sar</taxon>
        <taxon>Alveolata</taxon>
        <taxon>Dinophyceae</taxon>
        <taxon>Suessiales</taxon>
        <taxon>Symbiodiniaceae</taxon>
        <taxon>Symbiodinium</taxon>
    </lineage>
</organism>
<dbReference type="OrthoDB" id="467492at2759"/>
<dbReference type="AlphaFoldDB" id="A0A1Q9DVG9"/>
<accession>A0A1Q9DVG9</accession>
<feature type="compositionally biased region" description="Basic and acidic residues" evidence="1">
    <location>
        <begin position="236"/>
        <end position="250"/>
    </location>
</feature>
<dbReference type="EMBL" id="LSRX01000374">
    <property type="protein sequence ID" value="OLP99108.1"/>
    <property type="molecule type" value="Genomic_DNA"/>
</dbReference>
<evidence type="ECO:0000313" key="2">
    <source>
        <dbReference type="EMBL" id="OLP99108.1"/>
    </source>
</evidence>
<reference evidence="2 3" key="1">
    <citation type="submission" date="2016-02" db="EMBL/GenBank/DDBJ databases">
        <title>Genome analysis of coral dinoflagellate symbionts highlights evolutionary adaptations to a symbiotic lifestyle.</title>
        <authorList>
            <person name="Aranda M."/>
            <person name="Li Y."/>
            <person name="Liew Y.J."/>
            <person name="Baumgarten S."/>
            <person name="Simakov O."/>
            <person name="Wilson M."/>
            <person name="Piel J."/>
            <person name="Ashoor H."/>
            <person name="Bougouffa S."/>
            <person name="Bajic V.B."/>
            <person name="Ryu T."/>
            <person name="Ravasi T."/>
            <person name="Bayer T."/>
            <person name="Micklem G."/>
            <person name="Kim H."/>
            <person name="Bhak J."/>
            <person name="Lajeunesse T.C."/>
            <person name="Voolstra C.R."/>
        </authorList>
    </citation>
    <scope>NUCLEOTIDE SEQUENCE [LARGE SCALE GENOMIC DNA]</scope>
    <source>
        <strain evidence="2 3">CCMP2467</strain>
    </source>
</reference>
<protein>
    <submittedName>
        <fullName evidence="2">Uncharacterized protein</fullName>
    </submittedName>
</protein>
<sequence length="739" mass="78769">MVKSLSSLGPHNKSVIKSYLKMIEQDEPDLGPAPQSVEDVKSREQLINWRIRSRIKMVAPPQPAVERVGSNAAAVQKKPKMAKDAEGKDAKKAAAAPVAKAGRAESSKPGGDSKDTPKAAALEAGRVKHSAEGQTAVQKRPGPPAKDTQVLKKTAAPAAAVPEDSKERAVRAKASASATVQKKPKMAKDAEGDKDAAKASASATVQKKPKMAKDAEGDKDAAKASASAAVQKNPKMAKDAEGDKDAKKEAAVAAVAKAARAESSKPGGDSKEKEKAGTAAVAVSKASKPEVPKDTPKAAAPDAGKPMRTAEGQAVVRKRPVVEEAEAPVKESKAVKKASAAEKDASKPSAEKEAGKKAGATEKEASKPSAEKEAGKKAGAAEKEASKPSTEKAGKNSSAAEPEVGKPSAEQEVEIKKRAAEASTPTRRVRGKKDPEEPARSSRAGKVLTETEKDALRQMSEPSADPELLEKFKLLKDDGEKFTFLKDCLLATGDAAPAVEVKETFKDTTKDLNEDKFITLTEMQLRREFPGEDGQAFIEILKGGQKGVPHPQAPEFKPAFRYKVLKENLNTKVFEKLSESEVQAQMAPDEEGNQKIAKAVHDFGSAMGNSISKPMDSGKITKPKKALTPEQAADKEITKSFKKLLQLPKKMGDLVSELTQVRFTSELCEEITRGLGELESLAAVYDAKISTDAPLDEKLAVLSEMKQELYPFEEMCREAKKRLPSQSKKLRSDPSESEG</sequence>
<comment type="caution">
    <text evidence="2">The sequence shown here is derived from an EMBL/GenBank/DDBJ whole genome shotgun (WGS) entry which is preliminary data.</text>
</comment>
<feature type="compositionally biased region" description="Basic and acidic residues" evidence="1">
    <location>
        <begin position="730"/>
        <end position="739"/>
    </location>
</feature>
<feature type="compositionally biased region" description="Basic and acidic residues" evidence="1">
    <location>
        <begin position="327"/>
        <end position="394"/>
    </location>
</feature>
<feature type="compositionally biased region" description="Basic and acidic residues" evidence="1">
    <location>
        <begin position="287"/>
        <end position="296"/>
    </location>
</feature>
<feature type="region of interest" description="Disordered" evidence="1">
    <location>
        <begin position="608"/>
        <end position="632"/>
    </location>
</feature>